<dbReference type="GO" id="GO:0006355">
    <property type="term" value="P:regulation of DNA-templated transcription"/>
    <property type="evidence" value="ECO:0007669"/>
    <property type="project" value="UniProtKB-ARBA"/>
</dbReference>
<dbReference type="GO" id="GO:0005516">
    <property type="term" value="F:calmodulin binding"/>
    <property type="evidence" value="ECO:0007669"/>
    <property type="project" value="UniProtKB-ARBA"/>
</dbReference>
<dbReference type="Pfam" id="PF02135">
    <property type="entry name" value="zf-TAZ"/>
    <property type="match status" value="1"/>
</dbReference>
<dbReference type="InterPro" id="IPR035898">
    <property type="entry name" value="TAZ_dom_sf"/>
</dbReference>
<evidence type="ECO:0000256" key="3">
    <source>
        <dbReference type="ARBA" id="ARBA00022771"/>
    </source>
</evidence>
<dbReference type="Gene3D" id="1.20.1020.10">
    <property type="entry name" value="TAZ domain"/>
    <property type="match status" value="1"/>
</dbReference>
<protein>
    <submittedName>
        <fullName evidence="7">BTB/POZ and TAZ domain-containing protein 2-like</fullName>
    </submittedName>
</protein>
<keyword evidence="4" id="KW-0833">Ubl conjugation pathway</keyword>
<dbReference type="Proteomes" id="UP001140949">
    <property type="component" value="Unassembled WGS sequence"/>
</dbReference>
<dbReference type="SUPFAM" id="SSF57933">
    <property type="entry name" value="TAZ domain"/>
    <property type="match status" value="1"/>
</dbReference>
<name>A0AAX6G9J6_IRIPA</name>
<dbReference type="FunFam" id="1.20.1020.10:FF:000004">
    <property type="entry name" value="BTB/POZ and TAZ domain-containing protein 2"/>
    <property type="match status" value="1"/>
</dbReference>
<dbReference type="FunFam" id="1.25.40.420:FF:000012">
    <property type="entry name" value="BTB/POZ and TAZ domain-containing protein 2"/>
    <property type="match status" value="1"/>
</dbReference>
<dbReference type="InterPro" id="IPR044513">
    <property type="entry name" value="BT1/2/3/4/5"/>
</dbReference>
<reference evidence="7" key="1">
    <citation type="journal article" date="2023" name="GigaByte">
        <title>Genome assembly of the bearded iris, Iris pallida Lam.</title>
        <authorList>
            <person name="Bruccoleri R.E."/>
            <person name="Oakeley E.J."/>
            <person name="Faust A.M.E."/>
            <person name="Altorfer M."/>
            <person name="Dessus-Babus S."/>
            <person name="Burckhardt D."/>
            <person name="Oertli M."/>
            <person name="Naumann U."/>
            <person name="Petersen F."/>
            <person name="Wong J."/>
        </authorList>
    </citation>
    <scope>NUCLEOTIDE SEQUENCE</scope>
    <source>
        <strain evidence="7">GSM-AAB239-AS_SAM_17_03QT</strain>
    </source>
</reference>
<evidence type="ECO:0000313" key="7">
    <source>
        <dbReference type="EMBL" id="KAJ6824965.1"/>
    </source>
</evidence>
<dbReference type="InterPro" id="IPR000197">
    <property type="entry name" value="Znf_TAZ"/>
</dbReference>
<reference evidence="7" key="2">
    <citation type="submission" date="2023-04" db="EMBL/GenBank/DDBJ databases">
        <authorList>
            <person name="Bruccoleri R.E."/>
            <person name="Oakeley E.J."/>
            <person name="Faust A.-M."/>
            <person name="Dessus-Babus S."/>
            <person name="Altorfer M."/>
            <person name="Burckhardt D."/>
            <person name="Oertli M."/>
            <person name="Naumann U."/>
            <person name="Petersen F."/>
            <person name="Wong J."/>
        </authorList>
    </citation>
    <scope>NUCLEOTIDE SEQUENCE</scope>
    <source>
        <strain evidence="7">GSM-AAB239-AS_SAM_17_03QT</strain>
        <tissue evidence="7">Leaf</tissue>
    </source>
</reference>
<dbReference type="Pfam" id="PF00651">
    <property type="entry name" value="BTB"/>
    <property type="match status" value="1"/>
</dbReference>
<keyword evidence="5" id="KW-0862">Zinc</keyword>
<accession>A0AAX6G9J6</accession>
<organism evidence="7 8">
    <name type="scientific">Iris pallida</name>
    <name type="common">Sweet iris</name>
    <dbReference type="NCBI Taxonomy" id="29817"/>
    <lineage>
        <taxon>Eukaryota</taxon>
        <taxon>Viridiplantae</taxon>
        <taxon>Streptophyta</taxon>
        <taxon>Embryophyta</taxon>
        <taxon>Tracheophyta</taxon>
        <taxon>Spermatophyta</taxon>
        <taxon>Magnoliopsida</taxon>
        <taxon>Liliopsida</taxon>
        <taxon>Asparagales</taxon>
        <taxon>Iridaceae</taxon>
        <taxon>Iridoideae</taxon>
        <taxon>Irideae</taxon>
        <taxon>Iris</taxon>
    </lineage>
</organism>
<dbReference type="GO" id="GO:0005634">
    <property type="term" value="C:nucleus"/>
    <property type="evidence" value="ECO:0007669"/>
    <property type="project" value="TreeGrafter"/>
</dbReference>
<dbReference type="SMART" id="SM00551">
    <property type="entry name" value="ZnF_TAZ"/>
    <property type="match status" value="1"/>
</dbReference>
<dbReference type="GO" id="GO:0008270">
    <property type="term" value="F:zinc ion binding"/>
    <property type="evidence" value="ECO:0007669"/>
    <property type="project" value="UniProtKB-KW"/>
</dbReference>
<evidence type="ECO:0000256" key="2">
    <source>
        <dbReference type="ARBA" id="ARBA00022723"/>
    </source>
</evidence>
<dbReference type="SMART" id="SM00225">
    <property type="entry name" value="BTB"/>
    <property type="match status" value="1"/>
</dbReference>
<dbReference type="PROSITE" id="PS50097">
    <property type="entry name" value="BTB"/>
    <property type="match status" value="1"/>
</dbReference>
<evidence type="ECO:0000313" key="8">
    <source>
        <dbReference type="Proteomes" id="UP001140949"/>
    </source>
</evidence>
<evidence type="ECO:0000256" key="1">
    <source>
        <dbReference type="ARBA" id="ARBA00004906"/>
    </source>
</evidence>
<proteinExistence type="predicted"/>
<evidence type="ECO:0000256" key="4">
    <source>
        <dbReference type="ARBA" id="ARBA00022786"/>
    </source>
</evidence>
<keyword evidence="8" id="KW-1185">Reference proteome</keyword>
<dbReference type="GO" id="GO:0009725">
    <property type="term" value="P:response to hormone"/>
    <property type="evidence" value="ECO:0007669"/>
    <property type="project" value="UniProtKB-ARBA"/>
</dbReference>
<dbReference type="PANTHER" id="PTHR46287">
    <property type="entry name" value="BTB/POZ AND TAZ DOMAIN-CONTAINING PROTEIN 3-RELATED"/>
    <property type="match status" value="1"/>
</dbReference>
<dbReference type="GO" id="GO:0042542">
    <property type="term" value="P:response to hydrogen peroxide"/>
    <property type="evidence" value="ECO:0007669"/>
    <property type="project" value="UniProtKB-ARBA"/>
</dbReference>
<dbReference type="CDD" id="cd14733">
    <property type="entry name" value="BACK"/>
    <property type="match status" value="1"/>
</dbReference>
<dbReference type="SUPFAM" id="SSF54695">
    <property type="entry name" value="POZ domain"/>
    <property type="match status" value="1"/>
</dbReference>
<gene>
    <name evidence="7" type="ORF">M6B38_377870</name>
</gene>
<dbReference type="Gene3D" id="1.25.40.420">
    <property type="match status" value="1"/>
</dbReference>
<comment type="pathway">
    <text evidence="1">Protein modification; protein ubiquitination.</text>
</comment>
<dbReference type="PANTHER" id="PTHR46287:SF5">
    <property type="entry name" value="OS02G0596700 PROTEIN"/>
    <property type="match status" value="1"/>
</dbReference>
<dbReference type="AlphaFoldDB" id="A0AAX6G9J6"/>
<dbReference type="InterPro" id="IPR000210">
    <property type="entry name" value="BTB/POZ_dom"/>
</dbReference>
<sequence>MQMDSVVEFRRWHEKAAYEKMPRADTQVVTSGGLIIPAHSNVLASASPVLESIVYRPRKHWQSERIVQILGVPSDAVVVFLQFLYSPSRQLLSCLTSLSSEEGKGAIEKYGIQLLALSHKYGVEWLKRGCEVGLAQGLTAETVVDVFQIAKLCDASRLYRRCAGFVYKDFPSVQQSEGWRFVQKNDPRLELEMLQYVQDVDQRKKRWWRQRADQEMYRQLSEAMECLEHICTQGCTIVGPHDKDPPPSKSRGAACPSSRTCEGLQLLIRHFATCSKRLSPEAKRMWQLFRLHSIICDLPDSCKVPLCKQFKTKGRIQGKGDDAIWRLLAKKVVTARVMSSLAKRERVAQLRKPYLPIRKGTKLS</sequence>
<dbReference type="Gene3D" id="3.30.710.10">
    <property type="entry name" value="Potassium Channel Kv1.1, Chain A"/>
    <property type="match status" value="1"/>
</dbReference>
<keyword evidence="2" id="KW-0479">Metal-binding</keyword>
<dbReference type="GO" id="GO:0009751">
    <property type="term" value="P:response to salicylic acid"/>
    <property type="evidence" value="ECO:0007669"/>
    <property type="project" value="UniProtKB-ARBA"/>
</dbReference>
<keyword evidence="3" id="KW-0863">Zinc-finger</keyword>
<dbReference type="InterPro" id="IPR011333">
    <property type="entry name" value="SKP1/BTB/POZ_sf"/>
</dbReference>
<feature type="domain" description="BTB" evidence="6">
    <location>
        <begin position="24"/>
        <end position="93"/>
    </location>
</feature>
<evidence type="ECO:0000259" key="6">
    <source>
        <dbReference type="PROSITE" id="PS50097"/>
    </source>
</evidence>
<dbReference type="EMBL" id="JANAVB010021796">
    <property type="protein sequence ID" value="KAJ6824965.1"/>
    <property type="molecule type" value="Genomic_DNA"/>
</dbReference>
<comment type="caution">
    <text evidence="7">The sequence shown here is derived from an EMBL/GenBank/DDBJ whole genome shotgun (WGS) entry which is preliminary data.</text>
</comment>
<evidence type="ECO:0000256" key="5">
    <source>
        <dbReference type="ARBA" id="ARBA00022833"/>
    </source>
</evidence>